<evidence type="ECO:0000313" key="1">
    <source>
        <dbReference type="EMBL" id="MZZ15689.1"/>
    </source>
</evidence>
<evidence type="ECO:0000313" key="2">
    <source>
        <dbReference type="Proteomes" id="UP000644192"/>
    </source>
</evidence>
<sequence length="552" mass="61306">MNQLMPWDGEVVRMGWPWHGKIRQPDKDLAGYVTLPNGAMRPAIAYYGTWPMNHTHLFDMGLPDQDDPQVEEQGGKWWGRTILRGGGNYDYQLYYGGATTSAEGQSYTGEAPFRGLPLWWDSDEEPRRPLYVDIYLNLEQGSYYLDFWTKGGTIHTLRKKITLEDVGQGAGQPECAVKDLLGSNFDYWFFGDNVKLDYLKLLGVYRNRLLLGVVVTQGEGMRQIDPPPGTSVVSGSSPSGAPQGLYGLVEVTIAPDIRDPEGDHSQTVTIDVIENRQAALGNPVHQVTDESSQPGDPIETTLYREEWNQTSGLLTAWYDAQGNIQTARYNRRHYALKEYRNEPGVTTRTATERTSEVALLSGSGSVVDSSVLTEQFEAIYIPGTGLQITRTVKCTGEPDDVTTYTDPDHTGGPVVTPPTTTFPPGMHIVNTVVTYQWLVNGENMLANQDQHQVWLAALSNNSAAICHIRDPFDYPEGQTTTTVSVRQGPAVRLGGVTSGTVTDTLTKSKPAHEYRRGFFWEPADRWVRASCNPITGELSRGPECIQYLTSWV</sequence>
<proteinExistence type="predicted"/>
<name>A0A6B1YCM1_PSEAI</name>
<gene>
    <name evidence="1" type="ORF">GUL26_25845</name>
</gene>
<dbReference type="RefSeq" id="WP_132675043.1">
    <property type="nucleotide sequence ID" value="NZ_CAADNI010000100.1"/>
</dbReference>
<comment type="caution">
    <text evidence="1">The sequence shown here is derived from an EMBL/GenBank/DDBJ whole genome shotgun (WGS) entry which is preliminary data.</text>
</comment>
<accession>A0A6B1YCM1</accession>
<organism evidence="1 2">
    <name type="scientific">Pseudomonas aeruginosa</name>
    <dbReference type="NCBI Taxonomy" id="287"/>
    <lineage>
        <taxon>Bacteria</taxon>
        <taxon>Pseudomonadati</taxon>
        <taxon>Pseudomonadota</taxon>
        <taxon>Gammaproteobacteria</taxon>
        <taxon>Pseudomonadales</taxon>
        <taxon>Pseudomonadaceae</taxon>
        <taxon>Pseudomonas</taxon>
    </lineage>
</organism>
<reference evidence="1" key="1">
    <citation type="submission" date="2020-01" db="EMBL/GenBank/DDBJ databases">
        <title>Bacteria Cultured from War Wounds Associated with the Conflict in Eastern Ukraine.</title>
        <authorList>
            <person name="Snesrud E."/>
            <person name="Galac M.R."/>
            <person name="Mc Gann P."/>
            <person name="Valentine K."/>
            <person name="Viacheslav K."/>
        </authorList>
    </citation>
    <scope>NUCLEOTIDE SEQUENCE</scope>
    <source>
        <strain evidence="1">VNMU148</strain>
    </source>
</reference>
<dbReference type="AlphaFoldDB" id="A0A6B1YCM1"/>
<dbReference type="Proteomes" id="UP000644192">
    <property type="component" value="Unassembled WGS sequence"/>
</dbReference>
<protein>
    <submittedName>
        <fullName evidence="1">Uncharacterized protein</fullName>
    </submittedName>
</protein>
<dbReference type="EMBL" id="WXZT01000022">
    <property type="protein sequence ID" value="MZZ15689.1"/>
    <property type="molecule type" value="Genomic_DNA"/>
</dbReference>